<keyword evidence="1" id="KW-0472">Membrane</keyword>
<dbReference type="AlphaFoldDB" id="L1JVA9"/>
<name>L1JVA9_GUITC</name>
<sequence length="108" mass="12564">MVRMSEEKWSKLMLSIVIDIIGILSYLIPVIAEFFDVFWAPLSSLLVFQMYGNRMLSGIAFIEEILPFTDIFPTATFGWLCQFTALGKWLGIQLEQPVRPNPRFRRMD</sequence>
<evidence type="ECO:0000313" key="4">
    <source>
        <dbReference type="Proteomes" id="UP000011087"/>
    </source>
</evidence>
<dbReference type="EnsemblProtists" id="EKX52254">
    <property type="protein sequence ID" value="EKX52254"/>
    <property type="gene ID" value="GUITHDRAFT_150734"/>
</dbReference>
<proteinExistence type="predicted"/>
<evidence type="ECO:0000313" key="3">
    <source>
        <dbReference type="EnsemblProtists" id="EKX52254"/>
    </source>
</evidence>
<accession>L1JVA9</accession>
<protein>
    <submittedName>
        <fullName evidence="2 3">Uncharacterized protein</fullName>
    </submittedName>
</protein>
<dbReference type="eggNOG" id="ENOG502S8A8">
    <property type="taxonomic scope" value="Eukaryota"/>
</dbReference>
<dbReference type="GeneID" id="17308736"/>
<dbReference type="RefSeq" id="XP_005839234.1">
    <property type="nucleotide sequence ID" value="XM_005839177.1"/>
</dbReference>
<keyword evidence="4" id="KW-1185">Reference proteome</keyword>
<keyword evidence="1" id="KW-1133">Transmembrane helix</keyword>
<dbReference type="PaxDb" id="55529-EKX52254"/>
<keyword evidence="1" id="KW-0812">Transmembrane</keyword>
<gene>
    <name evidence="2" type="ORF">GUITHDRAFT_150734</name>
</gene>
<dbReference type="OrthoDB" id="192262at2759"/>
<dbReference type="HOGENOM" id="CLU_175138_0_0_1"/>
<reference evidence="4" key="2">
    <citation type="submission" date="2012-11" db="EMBL/GenBank/DDBJ databases">
        <authorList>
            <person name="Kuo A."/>
            <person name="Curtis B.A."/>
            <person name="Tanifuji G."/>
            <person name="Burki F."/>
            <person name="Gruber A."/>
            <person name="Irimia M."/>
            <person name="Maruyama S."/>
            <person name="Arias M.C."/>
            <person name="Ball S.G."/>
            <person name="Gile G.H."/>
            <person name="Hirakawa Y."/>
            <person name="Hopkins J.F."/>
            <person name="Rensing S.A."/>
            <person name="Schmutz J."/>
            <person name="Symeonidi A."/>
            <person name="Elias M."/>
            <person name="Eveleigh R.J."/>
            <person name="Herman E.K."/>
            <person name="Klute M.J."/>
            <person name="Nakayama T."/>
            <person name="Obornik M."/>
            <person name="Reyes-Prieto A."/>
            <person name="Armbrust E.V."/>
            <person name="Aves S.J."/>
            <person name="Beiko R.G."/>
            <person name="Coutinho P."/>
            <person name="Dacks J.B."/>
            <person name="Durnford D.G."/>
            <person name="Fast N.M."/>
            <person name="Green B.R."/>
            <person name="Grisdale C."/>
            <person name="Hempe F."/>
            <person name="Henrissat B."/>
            <person name="Hoppner M.P."/>
            <person name="Ishida K.-I."/>
            <person name="Kim E."/>
            <person name="Koreny L."/>
            <person name="Kroth P.G."/>
            <person name="Liu Y."/>
            <person name="Malik S.-B."/>
            <person name="Maier U.G."/>
            <person name="McRose D."/>
            <person name="Mock T."/>
            <person name="Neilson J.A."/>
            <person name="Onodera N.T."/>
            <person name="Poole A.M."/>
            <person name="Pritham E.J."/>
            <person name="Richards T.A."/>
            <person name="Rocap G."/>
            <person name="Roy S.W."/>
            <person name="Sarai C."/>
            <person name="Schaack S."/>
            <person name="Shirato S."/>
            <person name="Slamovits C.H."/>
            <person name="Spencer D.F."/>
            <person name="Suzuki S."/>
            <person name="Worden A.Z."/>
            <person name="Zauner S."/>
            <person name="Barry K."/>
            <person name="Bell C."/>
            <person name="Bharti A.K."/>
            <person name="Crow J.A."/>
            <person name="Grimwood J."/>
            <person name="Kramer R."/>
            <person name="Lindquist E."/>
            <person name="Lucas S."/>
            <person name="Salamov A."/>
            <person name="McFadden G.I."/>
            <person name="Lane C.E."/>
            <person name="Keeling P.J."/>
            <person name="Gray M.W."/>
            <person name="Grigoriev I.V."/>
            <person name="Archibald J.M."/>
        </authorList>
    </citation>
    <scope>NUCLEOTIDE SEQUENCE</scope>
    <source>
        <strain evidence="4">CCMP2712</strain>
    </source>
</reference>
<dbReference type="KEGG" id="gtt:GUITHDRAFT_150734"/>
<reference evidence="2 4" key="1">
    <citation type="journal article" date="2012" name="Nature">
        <title>Algal genomes reveal evolutionary mosaicism and the fate of nucleomorphs.</title>
        <authorList>
            <consortium name="DOE Joint Genome Institute"/>
            <person name="Curtis B.A."/>
            <person name="Tanifuji G."/>
            <person name="Burki F."/>
            <person name="Gruber A."/>
            <person name="Irimia M."/>
            <person name="Maruyama S."/>
            <person name="Arias M.C."/>
            <person name="Ball S.G."/>
            <person name="Gile G.H."/>
            <person name="Hirakawa Y."/>
            <person name="Hopkins J.F."/>
            <person name="Kuo A."/>
            <person name="Rensing S.A."/>
            <person name="Schmutz J."/>
            <person name="Symeonidi A."/>
            <person name="Elias M."/>
            <person name="Eveleigh R.J."/>
            <person name="Herman E.K."/>
            <person name="Klute M.J."/>
            <person name="Nakayama T."/>
            <person name="Obornik M."/>
            <person name="Reyes-Prieto A."/>
            <person name="Armbrust E.V."/>
            <person name="Aves S.J."/>
            <person name="Beiko R.G."/>
            <person name="Coutinho P."/>
            <person name="Dacks J.B."/>
            <person name="Durnford D.G."/>
            <person name="Fast N.M."/>
            <person name="Green B.R."/>
            <person name="Grisdale C.J."/>
            <person name="Hempel F."/>
            <person name="Henrissat B."/>
            <person name="Hoppner M.P."/>
            <person name="Ishida K."/>
            <person name="Kim E."/>
            <person name="Koreny L."/>
            <person name="Kroth P.G."/>
            <person name="Liu Y."/>
            <person name="Malik S.B."/>
            <person name="Maier U.G."/>
            <person name="McRose D."/>
            <person name="Mock T."/>
            <person name="Neilson J.A."/>
            <person name="Onodera N.T."/>
            <person name="Poole A.M."/>
            <person name="Pritham E.J."/>
            <person name="Richards T.A."/>
            <person name="Rocap G."/>
            <person name="Roy S.W."/>
            <person name="Sarai C."/>
            <person name="Schaack S."/>
            <person name="Shirato S."/>
            <person name="Slamovits C.H."/>
            <person name="Spencer D.F."/>
            <person name="Suzuki S."/>
            <person name="Worden A.Z."/>
            <person name="Zauner S."/>
            <person name="Barry K."/>
            <person name="Bell C."/>
            <person name="Bharti A.K."/>
            <person name="Crow J.A."/>
            <person name="Grimwood J."/>
            <person name="Kramer R."/>
            <person name="Lindquist E."/>
            <person name="Lucas S."/>
            <person name="Salamov A."/>
            <person name="McFadden G.I."/>
            <person name="Lane C.E."/>
            <person name="Keeling P.J."/>
            <person name="Gray M.W."/>
            <person name="Grigoriev I.V."/>
            <person name="Archibald J.M."/>
        </authorList>
    </citation>
    <scope>NUCLEOTIDE SEQUENCE</scope>
    <source>
        <strain evidence="2 4">CCMP2712</strain>
    </source>
</reference>
<organism evidence="2">
    <name type="scientific">Guillardia theta (strain CCMP2712)</name>
    <name type="common">Cryptophyte</name>
    <dbReference type="NCBI Taxonomy" id="905079"/>
    <lineage>
        <taxon>Eukaryota</taxon>
        <taxon>Cryptophyceae</taxon>
        <taxon>Pyrenomonadales</taxon>
        <taxon>Geminigeraceae</taxon>
        <taxon>Guillardia</taxon>
    </lineage>
</organism>
<dbReference type="Proteomes" id="UP000011087">
    <property type="component" value="Unassembled WGS sequence"/>
</dbReference>
<reference evidence="3" key="3">
    <citation type="submission" date="2016-03" db="UniProtKB">
        <authorList>
            <consortium name="EnsemblProtists"/>
        </authorList>
    </citation>
    <scope>IDENTIFICATION</scope>
</reference>
<evidence type="ECO:0000256" key="1">
    <source>
        <dbReference type="SAM" id="Phobius"/>
    </source>
</evidence>
<dbReference type="OMA" id="FSDVIWA"/>
<feature type="transmembrane region" description="Helical" evidence="1">
    <location>
        <begin position="12"/>
        <end position="32"/>
    </location>
</feature>
<dbReference type="EMBL" id="JH992973">
    <property type="protein sequence ID" value="EKX52254.1"/>
    <property type="molecule type" value="Genomic_DNA"/>
</dbReference>
<evidence type="ECO:0000313" key="2">
    <source>
        <dbReference type="EMBL" id="EKX52254.1"/>
    </source>
</evidence>